<evidence type="ECO:0000313" key="3">
    <source>
        <dbReference type="Proteomes" id="UP000001973"/>
    </source>
</evidence>
<reference evidence="2 3" key="1">
    <citation type="journal article" date="1996" name="Mol. Microbiol.">
        <title>A set of ordered cosmids and a detailed genetic and physical map for the 8 Mb Streptomyces coelicolor A3(2) chromosome.</title>
        <authorList>
            <person name="Redenbach M."/>
            <person name="Kieser H.M."/>
            <person name="Denapaite D."/>
            <person name="Eichner A."/>
            <person name="Cullum J."/>
            <person name="Kinashi H."/>
            <person name="Hopwood D.A."/>
        </authorList>
    </citation>
    <scope>NUCLEOTIDE SEQUENCE [LARGE SCALE GENOMIC DNA]</scope>
    <source>
        <strain evidence="3">ATCC BAA-471 / A3(2) / M145</strain>
    </source>
</reference>
<feature type="region of interest" description="Disordered" evidence="1">
    <location>
        <begin position="30"/>
        <end position="88"/>
    </location>
</feature>
<dbReference type="KEGG" id="sco:SCO0149"/>
<gene>
    <name evidence="2" type="ordered locus">SCO0149</name>
    <name evidence="2" type="ORF">SCJ33.13c</name>
</gene>
<dbReference type="HOGENOM" id="CLU_1377417_0_0_11"/>
<name>Q9RIW5_STRCO</name>
<evidence type="ECO:0000313" key="2">
    <source>
        <dbReference type="EMBL" id="CAB58312.1"/>
    </source>
</evidence>
<reference evidence="2 3" key="2">
    <citation type="journal article" date="2002" name="Nature">
        <title>Complete genome sequence of the model actinomycete Streptomyces coelicolor A3(2).</title>
        <authorList>
            <person name="Bentley S.D."/>
            <person name="Chater K.F."/>
            <person name="Cerdeno-Tarraga A.M."/>
            <person name="Challis G.L."/>
            <person name="Thomson N.R."/>
            <person name="James K.D."/>
            <person name="Harris D.E."/>
            <person name="Quail M.A."/>
            <person name="Kieser H."/>
            <person name="Harper D."/>
            <person name="Bateman A."/>
            <person name="Brown S."/>
            <person name="Chandra G."/>
            <person name="Chen C.W."/>
            <person name="Collins M."/>
            <person name="Cronin A."/>
            <person name="Fraser A."/>
            <person name="Goble A."/>
            <person name="Hidalgo J."/>
            <person name="Hornsby T."/>
            <person name="Howarth S."/>
            <person name="Huang C.H."/>
            <person name="Kieser T."/>
            <person name="Larke L."/>
            <person name="Murphy L."/>
            <person name="Oliver K."/>
            <person name="O'Neil S."/>
            <person name="Rabbinowitsch E."/>
            <person name="Rajandream M.A."/>
            <person name="Rutherford K."/>
            <person name="Rutter S."/>
            <person name="Seeger K."/>
            <person name="Saunders D."/>
            <person name="Sharp S."/>
            <person name="Squares R."/>
            <person name="Squares S."/>
            <person name="Taylor K."/>
            <person name="Warren T."/>
            <person name="Wietzorrek A."/>
            <person name="Woodward J."/>
            <person name="Barrell B.G."/>
            <person name="Parkhill J."/>
            <person name="Hopwood D.A."/>
        </authorList>
    </citation>
    <scope>NUCLEOTIDE SEQUENCE [LARGE SCALE GENOMIC DNA]</scope>
    <source>
        <strain evidence="3">ATCC BAA-471 / A3(2) / M145</strain>
    </source>
</reference>
<dbReference type="Proteomes" id="UP000001973">
    <property type="component" value="Chromosome"/>
</dbReference>
<feature type="compositionally biased region" description="Basic and acidic residues" evidence="1">
    <location>
        <begin position="134"/>
        <end position="148"/>
    </location>
</feature>
<accession>Q9RIW5</accession>
<dbReference type="PaxDb" id="100226-SCO0149"/>
<sequence>MEGRWFLGSGQLEDLLGSDQQVVVAVKAEVAGDAGAGSVGTDDEPRPDSRRPVATEQVERVAPASGVARAQDDAHAGGRSGGRRRGVERRHVSYAVLVAAADQGDGAAQVGRVEDDPSNRWAEVLGRQREVVECLPHEDPRGADRADKTGSPVDQEDAVALPCEERGGVEAGQSGADDEDIRTGRGPEEVGAGRSAHR</sequence>
<evidence type="ECO:0000256" key="1">
    <source>
        <dbReference type="SAM" id="MobiDB-lite"/>
    </source>
</evidence>
<feature type="compositionally biased region" description="Basic and acidic residues" evidence="1">
    <location>
        <begin position="43"/>
        <end position="59"/>
    </location>
</feature>
<dbReference type="EMBL" id="AL645882">
    <property type="protein sequence ID" value="CAB58312.1"/>
    <property type="molecule type" value="Genomic_DNA"/>
</dbReference>
<feature type="region of interest" description="Disordered" evidence="1">
    <location>
        <begin position="134"/>
        <end position="198"/>
    </location>
</feature>
<protein>
    <submittedName>
        <fullName evidence="2">Uncharacterized protein</fullName>
    </submittedName>
</protein>
<dbReference type="AlphaFoldDB" id="Q9RIW5"/>
<keyword evidence="3" id="KW-1185">Reference proteome</keyword>
<proteinExistence type="predicted"/>
<dbReference type="EMBL" id="AL939104">
    <property type="protein sequence ID" value="CAB58312.1"/>
    <property type="molecule type" value="Genomic_DNA"/>
</dbReference>
<dbReference type="InParanoid" id="Q9RIW5"/>
<organism evidence="2 3">
    <name type="scientific">Streptomyces coelicolor (strain ATCC BAA-471 / A3(2) / M145)</name>
    <dbReference type="NCBI Taxonomy" id="100226"/>
    <lineage>
        <taxon>Bacteria</taxon>
        <taxon>Bacillati</taxon>
        <taxon>Actinomycetota</taxon>
        <taxon>Actinomycetes</taxon>
        <taxon>Kitasatosporales</taxon>
        <taxon>Streptomycetaceae</taxon>
        <taxon>Streptomyces</taxon>
        <taxon>Streptomyces albidoflavus group</taxon>
    </lineage>
</organism>